<dbReference type="AlphaFoldDB" id="A0A543B3C6"/>
<dbReference type="SUPFAM" id="SSF47413">
    <property type="entry name" value="lambda repressor-like DNA-binding domains"/>
    <property type="match status" value="1"/>
</dbReference>
<sequence length="403" mass="43995">MSSPNLPARAQRDEIAVRFGERLRYWRRARRRTQAQLARNLDLDGSYISKLEAARRQPTKDLAIRCDELLNTGGELAAILRDQPGTLDPQPAVPMPVLWSAPTTPVDVERPHNHANPHTTVTLARLLEAYVDIYSTMGGQQIAGSVEQQAQDIIRMQIGAPFPVRRALLALAAKFARLAGWIKFDDGDRAGSLFWHDCGQRWAMAGEDPDLAAELLARQAMVHSTTGDHEGAIRLADSVADIHPDISASGLTWAAVARARTNASAGHDVESLHHLATAGKNFAAVTGSLQASPASVGNDYLWHTLRGKCYLDLARSTGQTAEYAAEAGGLLAEALQVLPSHFIRDQALGRLRLAYALWLAGNRETAAEQLQYAESLVRRCSSVRVHAVARRIRQTLHPGDQAS</sequence>
<dbReference type="Pfam" id="PF13560">
    <property type="entry name" value="HTH_31"/>
    <property type="match status" value="1"/>
</dbReference>
<dbReference type="Gene3D" id="1.25.40.10">
    <property type="entry name" value="Tetratricopeptide repeat domain"/>
    <property type="match status" value="1"/>
</dbReference>
<dbReference type="CDD" id="cd00093">
    <property type="entry name" value="HTH_XRE"/>
    <property type="match status" value="1"/>
</dbReference>
<organism evidence="2 3">
    <name type="scientific">Stackebrandtia endophytica</name>
    <dbReference type="NCBI Taxonomy" id="1496996"/>
    <lineage>
        <taxon>Bacteria</taxon>
        <taxon>Bacillati</taxon>
        <taxon>Actinomycetota</taxon>
        <taxon>Actinomycetes</taxon>
        <taxon>Glycomycetales</taxon>
        <taxon>Glycomycetaceae</taxon>
        <taxon>Stackebrandtia</taxon>
    </lineage>
</organism>
<dbReference type="Gene3D" id="1.10.260.40">
    <property type="entry name" value="lambda repressor-like DNA-binding domains"/>
    <property type="match status" value="1"/>
</dbReference>
<dbReference type="OrthoDB" id="5184419at2"/>
<evidence type="ECO:0000313" key="2">
    <source>
        <dbReference type="EMBL" id="TQL79313.1"/>
    </source>
</evidence>
<dbReference type="SUPFAM" id="SSF48452">
    <property type="entry name" value="TPR-like"/>
    <property type="match status" value="1"/>
</dbReference>
<evidence type="ECO:0000313" key="3">
    <source>
        <dbReference type="Proteomes" id="UP000317043"/>
    </source>
</evidence>
<accession>A0A543B3C6</accession>
<dbReference type="InterPro" id="IPR011990">
    <property type="entry name" value="TPR-like_helical_dom_sf"/>
</dbReference>
<reference evidence="2 3" key="1">
    <citation type="submission" date="2019-06" db="EMBL/GenBank/DDBJ databases">
        <title>Sequencing the genomes of 1000 actinobacteria strains.</title>
        <authorList>
            <person name="Klenk H.-P."/>
        </authorList>
    </citation>
    <scope>NUCLEOTIDE SEQUENCE [LARGE SCALE GENOMIC DNA]</scope>
    <source>
        <strain evidence="2 3">DSM 45928</strain>
    </source>
</reference>
<protein>
    <submittedName>
        <fullName evidence="2">Helix-turn-helix protein</fullName>
    </submittedName>
</protein>
<dbReference type="SMART" id="SM00530">
    <property type="entry name" value="HTH_XRE"/>
    <property type="match status" value="1"/>
</dbReference>
<dbReference type="InterPro" id="IPR010982">
    <property type="entry name" value="Lambda_DNA-bd_dom_sf"/>
</dbReference>
<gene>
    <name evidence="2" type="ORF">FB566_4914</name>
</gene>
<feature type="domain" description="HTH cro/C1-type" evidence="1">
    <location>
        <begin position="23"/>
        <end position="76"/>
    </location>
</feature>
<dbReference type="RefSeq" id="WP_142044523.1">
    <property type="nucleotide sequence ID" value="NZ_JBHTGS010000002.1"/>
</dbReference>
<comment type="caution">
    <text evidence="2">The sequence shown here is derived from an EMBL/GenBank/DDBJ whole genome shotgun (WGS) entry which is preliminary data.</text>
</comment>
<dbReference type="EMBL" id="VFOW01000001">
    <property type="protein sequence ID" value="TQL79313.1"/>
    <property type="molecule type" value="Genomic_DNA"/>
</dbReference>
<dbReference type="GO" id="GO:0003677">
    <property type="term" value="F:DNA binding"/>
    <property type="evidence" value="ECO:0007669"/>
    <property type="project" value="InterPro"/>
</dbReference>
<dbReference type="PROSITE" id="PS50943">
    <property type="entry name" value="HTH_CROC1"/>
    <property type="match status" value="1"/>
</dbReference>
<keyword evidence="3" id="KW-1185">Reference proteome</keyword>
<dbReference type="InterPro" id="IPR001387">
    <property type="entry name" value="Cro/C1-type_HTH"/>
</dbReference>
<dbReference type="InParanoid" id="A0A543B3C6"/>
<dbReference type="Proteomes" id="UP000317043">
    <property type="component" value="Unassembled WGS sequence"/>
</dbReference>
<evidence type="ECO:0000259" key="1">
    <source>
        <dbReference type="PROSITE" id="PS50943"/>
    </source>
</evidence>
<proteinExistence type="predicted"/>
<name>A0A543B3C6_9ACTN</name>